<dbReference type="Gene3D" id="3.40.1450.10">
    <property type="entry name" value="BPG-independent phosphoglycerate mutase, domain B"/>
    <property type="match status" value="1"/>
</dbReference>
<dbReference type="InParanoid" id="D8M448"/>
<gene>
    <name evidence="1" type="ORF">GSBLH_T00002425001</name>
</gene>
<dbReference type="OrthoDB" id="1886626at2759"/>
<evidence type="ECO:0000313" key="2">
    <source>
        <dbReference type="Proteomes" id="UP000008312"/>
    </source>
</evidence>
<dbReference type="Proteomes" id="UP000008312">
    <property type="component" value="Unassembled WGS sequence"/>
</dbReference>
<proteinExistence type="predicted"/>
<dbReference type="InterPro" id="IPR017850">
    <property type="entry name" value="Alkaline_phosphatase_core_sf"/>
</dbReference>
<dbReference type="GeneID" id="24919595"/>
<accession>D8M448</accession>
<dbReference type="SUPFAM" id="SSF64158">
    <property type="entry name" value="2,3-Bisphosphoglycerate-independent phosphoglycerate mutase, substrate-binding domain"/>
    <property type="match status" value="1"/>
</dbReference>
<sequence length="292" mass="31862">MQGSNTTTLSASEYLQQRYDAKETDSDLTPALLTPSAQLQDGDHVVLFNHNTSSNYILKSVFSLCDTSLTLDDNAKTILKNLAFLSTAVKPNIHLAMLIAMDSMPCPFLFASDVLRPAFSSALSEAGKRQLFVMEDNTAKLFQLLQSEEKGKGVSDVVRINNLIKKKKMTDDLALQHMQGVASMACMAMAAQRYDAVYLSFAGAIVAALKQSEMLTTVMCMEIDRLLKQVCEAATQHGYAVVIVGTDGLATRVPQREEVAFPVVKVPCVVVPARGEALEKEDCGREREGSEV</sequence>
<dbReference type="EMBL" id="FN668651">
    <property type="protein sequence ID" value="CBK22837.2"/>
    <property type="molecule type" value="Genomic_DNA"/>
</dbReference>
<protein>
    <submittedName>
        <fullName evidence="1">Uncharacterized protein</fullName>
    </submittedName>
</protein>
<keyword evidence="2" id="KW-1185">Reference proteome</keyword>
<reference evidence="1" key="1">
    <citation type="submission" date="2010-02" db="EMBL/GenBank/DDBJ databases">
        <title>Sequencing and annotation of the Blastocystis hominis genome.</title>
        <authorList>
            <person name="Wincker P."/>
        </authorList>
    </citation>
    <scope>NUCLEOTIDE SEQUENCE</scope>
    <source>
        <strain evidence="1">Singapore isolate B</strain>
    </source>
</reference>
<dbReference type="AlphaFoldDB" id="D8M448"/>
<dbReference type="GO" id="GO:0005737">
    <property type="term" value="C:cytoplasm"/>
    <property type="evidence" value="ECO:0007669"/>
    <property type="project" value="InterPro"/>
</dbReference>
<dbReference type="RefSeq" id="XP_012896885.1">
    <property type="nucleotide sequence ID" value="XM_013041431.1"/>
</dbReference>
<dbReference type="InterPro" id="IPR036646">
    <property type="entry name" value="PGAM_B_sf"/>
</dbReference>
<dbReference type="GO" id="GO:0004619">
    <property type="term" value="F:phosphoglycerate mutase activity"/>
    <property type="evidence" value="ECO:0007669"/>
    <property type="project" value="InterPro"/>
</dbReference>
<evidence type="ECO:0000313" key="1">
    <source>
        <dbReference type="EMBL" id="CBK22837.2"/>
    </source>
</evidence>
<name>D8M448_BLAHO</name>
<dbReference type="Gene3D" id="3.40.720.10">
    <property type="entry name" value="Alkaline Phosphatase, subunit A"/>
    <property type="match status" value="1"/>
</dbReference>
<organism evidence="1">
    <name type="scientific">Blastocystis hominis</name>
    <dbReference type="NCBI Taxonomy" id="12968"/>
    <lineage>
        <taxon>Eukaryota</taxon>
        <taxon>Sar</taxon>
        <taxon>Stramenopiles</taxon>
        <taxon>Bigyra</taxon>
        <taxon>Opalozoa</taxon>
        <taxon>Opalinata</taxon>
        <taxon>Blastocystidae</taxon>
        <taxon>Blastocystis</taxon>
    </lineage>
</organism>